<dbReference type="RefSeq" id="WP_132202902.1">
    <property type="nucleotide sequence ID" value="NZ_CP080492.1"/>
</dbReference>
<proteinExistence type="predicted"/>
<organism evidence="1 2">
    <name type="scientific">Leucobacter luti</name>
    <dbReference type="NCBI Taxonomy" id="340320"/>
    <lineage>
        <taxon>Bacteria</taxon>
        <taxon>Bacillati</taxon>
        <taxon>Actinomycetota</taxon>
        <taxon>Actinomycetes</taxon>
        <taxon>Micrococcales</taxon>
        <taxon>Microbacteriaceae</taxon>
        <taxon>Leucobacter</taxon>
    </lineage>
</organism>
<dbReference type="Proteomes" id="UP000295601">
    <property type="component" value="Unassembled WGS sequence"/>
</dbReference>
<dbReference type="EMBL" id="SNYA01000007">
    <property type="protein sequence ID" value="TDP90321.1"/>
    <property type="molecule type" value="Genomic_DNA"/>
</dbReference>
<evidence type="ECO:0000313" key="1">
    <source>
        <dbReference type="EMBL" id="TDP90321.1"/>
    </source>
</evidence>
<evidence type="ECO:0008006" key="3">
    <source>
        <dbReference type="Google" id="ProtNLM"/>
    </source>
</evidence>
<dbReference type="SUPFAM" id="SSF54909">
    <property type="entry name" value="Dimeric alpha+beta barrel"/>
    <property type="match status" value="1"/>
</dbReference>
<comment type="caution">
    <text evidence="1">The sequence shown here is derived from an EMBL/GenBank/DDBJ whole genome shotgun (WGS) entry which is preliminary data.</text>
</comment>
<dbReference type="OrthoDB" id="6064772at2"/>
<dbReference type="InterPro" id="IPR011008">
    <property type="entry name" value="Dimeric_a/b-barrel"/>
</dbReference>
<protein>
    <recommendedName>
        <fullName evidence="3">Heme-degrading monooxygenase HmoA</fullName>
    </recommendedName>
</protein>
<accession>A0A4R6RTT9</accession>
<dbReference type="AlphaFoldDB" id="A0A4R6RTT9"/>
<gene>
    <name evidence="1" type="ORF">EDF62_2890</name>
</gene>
<sequence>MKYSSTFIFETGELDEDFDRLNTEIAERARTIPGFLGEEEWHNSDTGLHSEVYYWESLEALRELVSMDTHGVAKLRSGEWIPRYRVVIAEVHTVYGDPTLGLAHVPAQS</sequence>
<name>A0A4R6RTT9_9MICO</name>
<reference evidence="1 2" key="1">
    <citation type="submission" date="2019-03" db="EMBL/GenBank/DDBJ databases">
        <title>Genomic analyses of the natural microbiome of Caenorhabditis elegans.</title>
        <authorList>
            <person name="Samuel B."/>
        </authorList>
    </citation>
    <scope>NUCLEOTIDE SEQUENCE [LARGE SCALE GENOMIC DNA]</scope>
    <source>
        <strain evidence="1 2">JUb18</strain>
    </source>
</reference>
<evidence type="ECO:0000313" key="2">
    <source>
        <dbReference type="Proteomes" id="UP000295601"/>
    </source>
</evidence>
<keyword evidence="2" id="KW-1185">Reference proteome</keyword>
<dbReference type="Gene3D" id="3.30.70.100">
    <property type="match status" value="1"/>
</dbReference>